<dbReference type="GO" id="GO:0006355">
    <property type="term" value="P:regulation of DNA-templated transcription"/>
    <property type="evidence" value="ECO:0007669"/>
    <property type="project" value="InterPro"/>
</dbReference>
<name>D6SND5_9BACT</name>
<dbReference type="Gene3D" id="3.40.50.300">
    <property type="entry name" value="P-loop containing nucleotide triphosphate hydrolases"/>
    <property type="match status" value="1"/>
</dbReference>
<dbReference type="Pfam" id="PF25601">
    <property type="entry name" value="AAA_lid_14"/>
    <property type="match status" value="1"/>
</dbReference>
<dbReference type="PANTHER" id="PTHR32071">
    <property type="entry name" value="TRANSCRIPTIONAL REGULATORY PROTEIN"/>
    <property type="match status" value="1"/>
</dbReference>
<keyword evidence="1" id="KW-0547">Nucleotide-binding</keyword>
<dbReference type="InterPro" id="IPR003593">
    <property type="entry name" value="AAA+_ATPase"/>
</dbReference>
<dbReference type="InterPro" id="IPR058031">
    <property type="entry name" value="AAA_lid_NorR"/>
</dbReference>
<evidence type="ECO:0000256" key="5">
    <source>
        <dbReference type="ARBA" id="ARBA00023159"/>
    </source>
</evidence>
<organism evidence="9 10">
    <name type="scientific">Desulfonatronospira thiodismutans ASO3-1</name>
    <dbReference type="NCBI Taxonomy" id="555779"/>
    <lineage>
        <taxon>Bacteria</taxon>
        <taxon>Pseudomonadati</taxon>
        <taxon>Thermodesulfobacteriota</taxon>
        <taxon>Desulfovibrionia</taxon>
        <taxon>Desulfovibrionales</taxon>
        <taxon>Desulfonatronovibrionaceae</taxon>
        <taxon>Desulfonatronospira</taxon>
    </lineage>
</organism>
<evidence type="ECO:0000259" key="8">
    <source>
        <dbReference type="PROSITE" id="PS50112"/>
    </source>
</evidence>
<evidence type="ECO:0000256" key="2">
    <source>
        <dbReference type="ARBA" id="ARBA00022840"/>
    </source>
</evidence>
<dbReference type="SUPFAM" id="SSF52540">
    <property type="entry name" value="P-loop containing nucleoside triphosphate hydrolases"/>
    <property type="match status" value="1"/>
</dbReference>
<dbReference type="NCBIfam" id="TIGR00229">
    <property type="entry name" value="sensory_box"/>
    <property type="match status" value="1"/>
</dbReference>
<dbReference type="EMBL" id="ACJN02000002">
    <property type="protein sequence ID" value="EFI34261.1"/>
    <property type="molecule type" value="Genomic_DNA"/>
</dbReference>
<comment type="caution">
    <text evidence="9">The sequence shown here is derived from an EMBL/GenBank/DDBJ whole genome shotgun (WGS) entry which is preliminary data.</text>
</comment>
<dbReference type="SMART" id="SM00382">
    <property type="entry name" value="AAA"/>
    <property type="match status" value="1"/>
</dbReference>
<dbReference type="InterPro" id="IPR000014">
    <property type="entry name" value="PAS"/>
</dbReference>
<keyword evidence="6" id="KW-0804">Transcription</keyword>
<dbReference type="InterPro" id="IPR025944">
    <property type="entry name" value="Sigma_54_int_dom_CS"/>
</dbReference>
<dbReference type="InterPro" id="IPR027417">
    <property type="entry name" value="P-loop_NTPase"/>
</dbReference>
<dbReference type="RefSeq" id="WP_008869589.1">
    <property type="nucleotide sequence ID" value="NZ_ACJN02000002.1"/>
</dbReference>
<keyword evidence="5" id="KW-0010">Activator</keyword>
<dbReference type="FunFam" id="1.10.8.60:FF:000014">
    <property type="entry name" value="DNA-binding transcriptional regulator NtrC"/>
    <property type="match status" value="1"/>
</dbReference>
<evidence type="ECO:0000256" key="1">
    <source>
        <dbReference type="ARBA" id="ARBA00022741"/>
    </source>
</evidence>
<dbReference type="InterPro" id="IPR035965">
    <property type="entry name" value="PAS-like_dom_sf"/>
</dbReference>
<dbReference type="OrthoDB" id="9763792at2"/>
<keyword evidence="4" id="KW-0238">DNA-binding</keyword>
<dbReference type="PROSITE" id="PS50112">
    <property type="entry name" value="PAS"/>
    <property type="match status" value="1"/>
</dbReference>
<reference evidence="9" key="1">
    <citation type="submission" date="2010-05" db="EMBL/GenBank/DDBJ databases">
        <title>The draft genome of Desulfonatronospira thiodismutans ASO3-1.</title>
        <authorList>
            <consortium name="US DOE Joint Genome Institute (JGI-PGF)"/>
            <person name="Lucas S."/>
            <person name="Copeland A."/>
            <person name="Lapidus A."/>
            <person name="Cheng J.-F."/>
            <person name="Bruce D."/>
            <person name="Goodwin L."/>
            <person name="Pitluck S."/>
            <person name="Chertkov O."/>
            <person name="Brettin T."/>
            <person name="Detter J.C."/>
            <person name="Han C."/>
            <person name="Land M.L."/>
            <person name="Hauser L."/>
            <person name="Kyrpides N."/>
            <person name="Mikhailova N."/>
            <person name="Muyzer G."/>
            <person name="Woyke T."/>
        </authorList>
    </citation>
    <scope>NUCLEOTIDE SEQUENCE [LARGE SCALE GENOMIC DNA]</scope>
    <source>
        <strain evidence="9">ASO3-1</strain>
    </source>
</reference>
<dbReference type="Pfam" id="PF00158">
    <property type="entry name" value="Sigma54_activat"/>
    <property type="match status" value="1"/>
</dbReference>
<feature type="domain" description="Sigma-54 factor interaction" evidence="7">
    <location>
        <begin position="143"/>
        <end position="372"/>
    </location>
</feature>
<dbReference type="PROSITE" id="PS50045">
    <property type="entry name" value="SIGMA54_INTERACT_4"/>
    <property type="match status" value="1"/>
</dbReference>
<dbReference type="Gene3D" id="1.10.10.60">
    <property type="entry name" value="Homeodomain-like"/>
    <property type="match status" value="1"/>
</dbReference>
<keyword evidence="10" id="KW-1185">Reference proteome</keyword>
<keyword evidence="2" id="KW-0067">ATP-binding</keyword>
<feature type="domain" description="PAS" evidence="8">
    <location>
        <begin position="18"/>
        <end position="63"/>
    </location>
</feature>
<dbReference type="InterPro" id="IPR002078">
    <property type="entry name" value="Sigma_54_int"/>
</dbReference>
<dbReference type="SUPFAM" id="SSF46689">
    <property type="entry name" value="Homeodomain-like"/>
    <property type="match status" value="1"/>
</dbReference>
<dbReference type="GO" id="GO:0043565">
    <property type="term" value="F:sequence-specific DNA binding"/>
    <property type="evidence" value="ECO:0007669"/>
    <property type="project" value="InterPro"/>
</dbReference>
<dbReference type="Gene3D" id="3.30.450.20">
    <property type="entry name" value="PAS domain"/>
    <property type="match status" value="1"/>
</dbReference>
<accession>D6SND5</accession>
<dbReference type="Proteomes" id="UP000005496">
    <property type="component" value="Unassembled WGS sequence"/>
</dbReference>
<sequence length="450" mass="50476">MQSLKPPEKPCNGFNCDILESISDGVFTVDDKWLITSFNRAAEQITGISRNQAMGRPCWEVFHSSLCESECALRYTMESGKPVVGKTCYFVDSRGRRITVSVSTSVLSNDQGEITGGVETFRDLSALESLRLQLKGGFDMGELISHSPAMQKVLELTPAVAETSSTVLIQGETGTGKELVARAIHSLHRGREAPFVAVNCAALPDTLLESELFGYKAGAFTGAEKSKPGRFAQARGGTLFLDEIGDMSLNMQTKLLRVLQDRSFEPLGAVQPEKTDARIIAASNKDLEQLVEMKAFRQDLFYRINVVRIDLPPLRERKEDIPFLVDQFIERFNRLYNREITGVDPQVLSLFMAHDWPGNIRELENVIERAFVLCRSGEIQRSHLPRELIIRERRENAPTDLHTTKQALEAANISRALKQTQNSMTRAARLLGMHRSTLYRKMKQLGLIKM</sequence>
<gene>
    <name evidence="9" type="ORF">Dthio_PD1612</name>
</gene>
<dbReference type="PRINTS" id="PR01590">
    <property type="entry name" value="HTHFIS"/>
</dbReference>
<evidence type="ECO:0000256" key="6">
    <source>
        <dbReference type="ARBA" id="ARBA00023163"/>
    </source>
</evidence>
<proteinExistence type="predicted"/>
<dbReference type="CDD" id="cd00009">
    <property type="entry name" value="AAA"/>
    <property type="match status" value="1"/>
</dbReference>
<dbReference type="PROSITE" id="PS00675">
    <property type="entry name" value="SIGMA54_INTERACT_1"/>
    <property type="match status" value="1"/>
</dbReference>
<keyword evidence="3" id="KW-0805">Transcription regulation</keyword>
<dbReference type="Pfam" id="PF02954">
    <property type="entry name" value="HTH_8"/>
    <property type="match status" value="1"/>
</dbReference>
<dbReference type="CDD" id="cd00130">
    <property type="entry name" value="PAS"/>
    <property type="match status" value="1"/>
</dbReference>
<evidence type="ECO:0000313" key="9">
    <source>
        <dbReference type="EMBL" id="EFI34261.1"/>
    </source>
</evidence>
<evidence type="ECO:0000313" key="10">
    <source>
        <dbReference type="Proteomes" id="UP000005496"/>
    </source>
</evidence>
<evidence type="ECO:0000256" key="4">
    <source>
        <dbReference type="ARBA" id="ARBA00023125"/>
    </source>
</evidence>
<dbReference type="FunFam" id="3.40.50.300:FF:000006">
    <property type="entry name" value="DNA-binding transcriptional regulator NtrC"/>
    <property type="match status" value="1"/>
</dbReference>
<dbReference type="Pfam" id="PF13426">
    <property type="entry name" value="PAS_9"/>
    <property type="match status" value="1"/>
</dbReference>
<dbReference type="Gene3D" id="1.10.8.60">
    <property type="match status" value="1"/>
</dbReference>
<dbReference type="InterPro" id="IPR025662">
    <property type="entry name" value="Sigma_54_int_dom_ATP-bd_1"/>
</dbReference>
<dbReference type="eggNOG" id="COG3829">
    <property type="taxonomic scope" value="Bacteria"/>
</dbReference>
<evidence type="ECO:0000256" key="3">
    <source>
        <dbReference type="ARBA" id="ARBA00023015"/>
    </source>
</evidence>
<dbReference type="InterPro" id="IPR009057">
    <property type="entry name" value="Homeodomain-like_sf"/>
</dbReference>
<dbReference type="SMART" id="SM00091">
    <property type="entry name" value="PAS"/>
    <property type="match status" value="1"/>
</dbReference>
<dbReference type="InterPro" id="IPR002197">
    <property type="entry name" value="HTH_Fis"/>
</dbReference>
<dbReference type="AlphaFoldDB" id="D6SND5"/>
<protein>
    <submittedName>
        <fullName evidence="9">PAS modulated sigma54 specific transcriptional regulator, Fis family</fullName>
    </submittedName>
</protein>
<dbReference type="GO" id="GO:0005524">
    <property type="term" value="F:ATP binding"/>
    <property type="evidence" value="ECO:0007669"/>
    <property type="project" value="UniProtKB-KW"/>
</dbReference>
<dbReference type="SUPFAM" id="SSF55785">
    <property type="entry name" value="PYP-like sensor domain (PAS domain)"/>
    <property type="match status" value="1"/>
</dbReference>
<evidence type="ECO:0000259" key="7">
    <source>
        <dbReference type="PROSITE" id="PS50045"/>
    </source>
</evidence>
<dbReference type="PROSITE" id="PS00688">
    <property type="entry name" value="SIGMA54_INTERACT_3"/>
    <property type="match status" value="1"/>
</dbReference>